<dbReference type="EMBL" id="MUEO01000060">
    <property type="protein sequence ID" value="OOE41374.1"/>
    <property type="molecule type" value="Genomic_DNA"/>
</dbReference>
<dbReference type="GO" id="GO:0003676">
    <property type="term" value="F:nucleic acid binding"/>
    <property type="evidence" value="ECO:0007669"/>
    <property type="project" value="InterPro"/>
</dbReference>
<dbReference type="AlphaFoldDB" id="A0AB36K1G7"/>
<name>A0AB36K1G7_9GAMM</name>
<protein>
    <recommendedName>
        <fullName evidence="3">VRR-NUC domain-containing protein</fullName>
    </recommendedName>
</protein>
<comment type="caution">
    <text evidence="1">The sequence shown here is derived from an EMBL/GenBank/DDBJ whole genome shotgun (WGS) entry which is preliminary data.</text>
</comment>
<reference evidence="1 2" key="1">
    <citation type="journal article" date="2017" name="Genome Announc.">
        <title>Draft Genome Sequences of Salinivibrio proteolyticus, Salinivibrio sharmensis, Salinivibrio siamensis, Salinivibrio costicola subsp. alcaliphilus, Salinivibrio costicola subsp. vallismortis, and 29 New Isolates Belonging to the Genus Salinivibrio.</title>
        <authorList>
            <person name="Lopez-Hermoso C."/>
            <person name="de la Haba R.R."/>
            <person name="Sanchez-Porro C."/>
            <person name="Bayliss S.C."/>
            <person name="Feil E.J."/>
            <person name="Ventosa A."/>
        </authorList>
    </citation>
    <scope>NUCLEOTIDE SEQUENCE [LARGE SCALE GENOMIC DNA]</scope>
    <source>
        <strain evidence="1 2">IC202</strain>
    </source>
</reference>
<dbReference type="Proteomes" id="UP000188726">
    <property type="component" value="Unassembled WGS sequence"/>
</dbReference>
<proteinExistence type="predicted"/>
<sequence length="157" mass="17597">MFDDNVYSLERKLGRIKQQGGSVKKVRREAETEECAELVKWARSKVIAGITVGDFLTHVPNEGKRGKKARADFYRLGGQPGYPDYILDVAECGFHGLRIEAKEPGGGRISADQRKWEMRLTSQNYLFVYCYSADEMKTLITEYLTGRLQGPTLGGAA</sequence>
<evidence type="ECO:0000313" key="1">
    <source>
        <dbReference type="EMBL" id="OOE41374.1"/>
    </source>
</evidence>
<dbReference type="RefSeq" id="WP_077459537.1">
    <property type="nucleotide sequence ID" value="NZ_MUEO01000060.1"/>
</dbReference>
<dbReference type="InterPro" id="IPR011856">
    <property type="entry name" value="tRNA_endonuc-like_dom_sf"/>
</dbReference>
<gene>
    <name evidence="1" type="ORF">BZG09_15640</name>
</gene>
<dbReference type="Gene3D" id="3.40.1350.10">
    <property type="match status" value="1"/>
</dbReference>
<accession>A0AB36K1G7</accession>
<evidence type="ECO:0008006" key="3">
    <source>
        <dbReference type="Google" id="ProtNLM"/>
    </source>
</evidence>
<evidence type="ECO:0000313" key="2">
    <source>
        <dbReference type="Proteomes" id="UP000188726"/>
    </source>
</evidence>
<organism evidence="1 2">
    <name type="scientific">Salinivibrio kushneri</name>
    <dbReference type="NCBI Taxonomy" id="1908198"/>
    <lineage>
        <taxon>Bacteria</taxon>
        <taxon>Pseudomonadati</taxon>
        <taxon>Pseudomonadota</taxon>
        <taxon>Gammaproteobacteria</taxon>
        <taxon>Vibrionales</taxon>
        <taxon>Vibrionaceae</taxon>
        <taxon>Salinivibrio</taxon>
    </lineage>
</organism>